<evidence type="ECO:0000313" key="2">
    <source>
        <dbReference type="Proteomes" id="UP000595437"/>
    </source>
</evidence>
<reference evidence="2" key="1">
    <citation type="submission" date="2021-01" db="EMBL/GenBank/DDBJ databases">
        <title>Caligus Genome Assembly.</title>
        <authorList>
            <person name="Gallardo-Escarate C."/>
        </authorList>
    </citation>
    <scope>NUCLEOTIDE SEQUENCE [LARGE SCALE GENOMIC DNA]</scope>
</reference>
<gene>
    <name evidence="1" type="ORF">FKW44_013209</name>
</gene>
<proteinExistence type="predicted"/>
<organism evidence="1 2">
    <name type="scientific">Caligus rogercresseyi</name>
    <name type="common">Sea louse</name>
    <dbReference type="NCBI Taxonomy" id="217165"/>
    <lineage>
        <taxon>Eukaryota</taxon>
        <taxon>Metazoa</taxon>
        <taxon>Ecdysozoa</taxon>
        <taxon>Arthropoda</taxon>
        <taxon>Crustacea</taxon>
        <taxon>Multicrustacea</taxon>
        <taxon>Hexanauplia</taxon>
        <taxon>Copepoda</taxon>
        <taxon>Siphonostomatoida</taxon>
        <taxon>Caligidae</taxon>
        <taxon>Caligus</taxon>
    </lineage>
</organism>
<dbReference type="AlphaFoldDB" id="A0A7T8HKK1"/>
<dbReference type="EMBL" id="CP045897">
    <property type="protein sequence ID" value="QQP51763.1"/>
    <property type="molecule type" value="Genomic_DNA"/>
</dbReference>
<sequence>MKAILLRSCGRQPGLNSDLSQITSALLALAKQFESPPMLKKLMASAFRKRLTQSRSGPETYPF</sequence>
<dbReference type="Proteomes" id="UP000595437">
    <property type="component" value="Chromosome 8"/>
</dbReference>
<keyword evidence="2" id="KW-1185">Reference proteome</keyword>
<evidence type="ECO:0000313" key="1">
    <source>
        <dbReference type="EMBL" id="QQP51763.1"/>
    </source>
</evidence>
<protein>
    <submittedName>
        <fullName evidence="1">Uncharacterized protein</fullName>
    </submittedName>
</protein>
<name>A0A7T8HKK1_CALRO</name>
<accession>A0A7T8HKK1</accession>